<dbReference type="SUPFAM" id="SSF52025">
    <property type="entry name" value="PA domain"/>
    <property type="match status" value="1"/>
</dbReference>
<evidence type="ECO:0000256" key="1">
    <source>
        <dbReference type="ARBA" id="ARBA00011073"/>
    </source>
</evidence>
<keyword evidence="2" id="KW-0134">Cell wall</keyword>
<dbReference type="InterPro" id="IPR023827">
    <property type="entry name" value="Peptidase_S8_Asp-AS"/>
</dbReference>
<dbReference type="InterPro" id="IPR015500">
    <property type="entry name" value="Peptidase_S8_subtilisin-rel"/>
</dbReference>
<evidence type="ECO:0000256" key="7">
    <source>
        <dbReference type="ARBA" id="ARBA00022825"/>
    </source>
</evidence>
<dbReference type="InterPro" id="IPR050131">
    <property type="entry name" value="Peptidase_S8_subtilisin-like"/>
</dbReference>
<keyword evidence="4 8" id="KW-0645">Protease</keyword>
<evidence type="ECO:0000256" key="2">
    <source>
        <dbReference type="ARBA" id="ARBA00022512"/>
    </source>
</evidence>
<feature type="domain" description="Peptidase S8/S53" evidence="12">
    <location>
        <begin position="206"/>
        <end position="652"/>
    </location>
</feature>
<accession>A0ABT8N2F1</accession>
<dbReference type="InterPro" id="IPR036852">
    <property type="entry name" value="Peptidase_S8/S53_dom_sf"/>
</dbReference>
<evidence type="ECO:0000313" key="15">
    <source>
        <dbReference type="EMBL" id="MDN7241730.1"/>
    </source>
</evidence>
<feature type="compositionally biased region" description="Basic and acidic residues" evidence="10">
    <location>
        <begin position="245"/>
        <end position="258"/>
    </location>
</feature>
<evidence type="ECO:0000259" key="14">
    <source>
        <dbReference type="Pfam" id="PF05922"/>
    </source>
</evidence>
<feature type="domain" description="Inhibitor I9" evidence="14">
    <location>
        <begin position="75"/>
        <end position="170"/>
    </location>
</feature>
<keyword evidence="7 8" id="KW-0720">Serine protease</keyword>
<keyword evidence="5 11" id="KW-0732">Signal</keyword>
<dbReference type="InterPro" id="IPR003137">
    <property type="entry name" value="PA_domain"/>
</dbReference>
<evidence type="ECO:0000256" key="4">
    <source>
        <dbReference type="ARBA" id="ARBA00022670"/>
    </source>
</evidence>
<comment type="caution">
    <text evidence="15">The sequence shown here is derived from an EMBL/GenBank/DDBJ whole genome shotgun (WGS) entry which is preliminary data.</text>
</comment>
<evidence type="ECO:0000256" key="9">
    <source>
        <dbReference type="RuleBase" id="RU003355"/>
    </source>
</evidence>
<dbReference type="Pfam" id="PF00082">
    <property type="entry name" value="Peptidase_S8"/>
    <property type="match status" value="1"/>
</dbReference>
<evidence type="ECO:0000256" key="8">
    <source>
        <dbReference type="PROSITE-ProRule" id="PRU01240"/>
    </source>
</evidence>
<dbReference type="InterPro" id="IPR010259">
    <property type="entry name" value="S8pro/Inhibitor_I9"/>
</dbReference>
<evidence type="ECO:0000313" key="16">
    <source>
        <dbReference type="Proteomes" id="UP001172055"/>
    </source>
</evidence>
<dbReference type="Gene3D" id="3.30.70.80">
    <property type="entry name" value="Peptidase S8 propeptide/proteinase inhibitor I9"/>
    <property type="match status" value="1"/>
</dbReference>
<name>A0ABT8N2F1_9BACL</name>
<dbReference type="PROSITE" id="PS00136">
    <property type="entry name" value="SUBTILASE_ASP"/>
    <property type="match status" value="1"/>
</dbReference>
<reference evidence="15 16" key="1">
    <citation type="submission" date="2023-06" db="EMBL/GenBank/DDBJ databases">
        <title>Novel species in genus Planococcus.</title>
        <authorList>
            <person name="Ning S."/>
        </authorList>
    </citation>
    <scope>NUCLEOTIDE SEQUENCE [LARGE SCALE GENOMIC DNA]</scope>
    <source>
        <strain evidence="15 16">N028</strain>
    </source>
</reference>
<feature type="domain" description="PA" evidence="13">
    <location>
        <begin position="445"/>
        <end position="524"/>
    </location>
</feature>
<sequence>MGKLKVQELFSRILPLVLVLSLLSPVSLQAAEEEGRESSNEEMAAAVKEQLKLAARGPKLHADLRDLEGNKEVAVIVHLSQKPVALEEGIKASKDQALSLEQEKNVKAKIEAEQTQVKSGLQEKNISYEETYSYSTVMNGFSATVKAGDLEKMLEVPGIRFIEPDHAVQAMADGVPQAEEPQAAKGADPIPALLGVDKLWAEGFEGQGVKVAVLDTGIDPDHPEFKGVYKGGKNFVKYSSVYTKPRPDDDPSETKPSERPGNMPEFNEWGMPFATFHGTHVSGTIAAIGANPFGFKGMAPKVELYVYRVMGAYGNGQVSWVLAGIEEAAEQDMDVLNLSLGFYNTSESESMAYAVNNATLAGTTSVLAAGNFGPYRTSVGSPATSRLGIGVGNTTLPEERLSATINATIGDYKLTKPANLMATTFNEDPAEQLTGEYELISIPEAGQKKDYEGIDVNGKVAVVALGRIIPEEKIRVAKAQGAVAVLLHNVRRGEGSPGPSGLFIGDSFDFIPAFDLSQEDGQALRTQLSNNKGTIKFSGFKTAKMKGDEVHFSSSRGPSTPNFDIKPDVVAPGTRVLSTKPMYKSDNPNADYSKAYTRDSGTSMAAPHVTGIAALLKQAHPDWTPFDIKVALSNTGKKLDKAQFDVFAQGAGRVQAHLAAHPEALAYGQDQAVQNSTGTLVDNPKGTVTFGNHSLKEKNLSVAKKILVKDITGKGGDYKTTVEVTKTFGDAKVTVDKPAFKLAGEQELTVTLKASKNTEQLFEAEVLGYIHLTKGKTTISLPFAANLSGVPIVEMQGFALSEPDLSPNGDGVKDQGTLDFILTGDLIRYDLALFDLGAAFGEGVPNYEEVGYIVEGTEMKKGKHSLPIDGQYYPWNGDPKKRIPDGVYALQFSGETTPDVQFPFVYGSALPFFVKTTKPAISGSVTDATATGKVTDRYLDFNKVLKAYSLDFDLNDKLNATYIATQNGQAGEPVPFNLEQDGSFSVPVPADDTIETITVVVTDAAGNKGEAVIYKK</sequence>
<evidence type="ECO:0000256" key="10">
    <source>
        <dbReference type="SAM" id="MobiDB-lite"/>
    </source>
</evidence>
<dbReference type="PROSITE" id="PS51892">
    <property type="entry name" value="SUBTILASE"/>
    <property type="match status" value="1"/>
</dbReference>
<evidence type="ECO:0000256" key="3">
    <source>
        <dbReference type="ARBA" id="ARBA00022525"/>
    </source>
</evidence>
<dbReference type="InterPro" id="IPR023828">
    <property type="entry name" value="Peptidase_S8_Ser-AS"/>
</dbReference>
<proteinExistence type="inferred from homology"/>
<dbReference type="Pfam" id="PF05922">
    <property type="entry name" value="Inhibitor_I9"/>
    <property type="match status" value="1"/>
</dbReference>
<dbReference type="RefSeq" id="WP_301723345.1">
    <property type="nucleotide sequence ID" value="NZ_JAUJWV010000001.1"/>
</dbReference>
<evidence type="ECO:0000259" key="12">
    <source>
        <dbReference type="Pfam" id="PF00082"/>
    </source>
</evidence>
<feature type="active site" description="Charge relay system" evidence="8">
    <location>
        <position position="603"/>
    </location>
</feature>
<feature type="chain" id="PRO_5046077137" evidence="11">
    <location>
        <begin position="31"/>
        <end position="1016"/>
    </location>
</feature>
<dbReference type="PANTHER" id="PTHR43806:SF65">
    <property type="entry name" value="SERINE PROTEASE APRX"/>
    <property type="match status" value="1"/>
</dbReference>
<dbReference type="Gene3D" id="3.50.30.30">
    <property type="match status" value="1"/>
</dbReference>
<dbReference type="InterPro" id="IPR037045">
    <property type="entry name" value="S8pro/Inhibitor_I9_sf"/>
</dbReference>
<feature type="active site" description="Charge relay system" evidence="8">
    <location>
        <position position="215"/>
    </location>
</feature>
<dbReference type="InterPro" id="IPR000209">
    <property type="entry name" value="Peptidase_S8/S53_dom"/>
</dbReference>
<dbReference type="InterPro" id="IPR034213">
    <property type="entry name" value="S8_Vpr-like"/>
</dbReference>
<dbReference type="Proteomes" id="UP001172055">
    <property type="component" value="Unassembled WGS sequence"/>
</dbReference>
<dbReference type="CDD" id="cd07474">
    <property type="entry name" value="Peptidases_S8_subtilisin_Vpr-like"/>
    <property type="match status" value="1"/>
</dbReference>
<dbReference type="Gene3D" id="3.40.50.200">
    <property type="entry name" value="Peptidase S8/S53 domain"/>
    <property type="match status" value="1"/>
</dbReference>
<keyword evidence="16" id="KW-1185">Reference proteome</keyword>
<evidence type="ECO:0000256" key="11">
    <source>
        <dbReference type="SAM" id="SignalP"/>
    </source>
</evidence>
<organism evidence="15 16">
    <name type="scientific">Planococcus shixiaomingii</name>
    <dbReference type="NCBI Taxonomy" id="3058393"/>
    <lineage>
        <taxon>Bacteria</taxon>
        <taxon>Bacillati</taxon>
        <taxon>Bacillota</taxon>
        <taxon>Bacilli</taxon>
        <taxon>Bacillales</taxon>
        <taxon>Caryophanaceae</taxon>
        <taxon>Planococcus</taxon>
    </lineage>
</organism>
<dbReference type="PANTHER" id="PTHR43806">
    <property type="entry name" value="PEPTIDASE S8"/>
    <property type="match status" value="1"/>
</dbReference>
<evidence type="ECO:0000256" key="6">
    <source>
        <dbReference type="ARBA" id="ARBA00022801"/>
    </source>
</evidence>
<evidence type="ECO:0000256" key="5">
    <source>
        <dbReference type="ARBA" id="ARBA00022729"/>
    </source>
</evidence>
<dbReference type="PRINTS" id="PR00723">
    <property type="entry name" value="SUBTILISIN"/>
</dbReference>
<gene>
    <name evidence="15" type="ORF">QWY14_07985</name>
</gene>
<keyword evidence="3" id="KW-0964">Secreted</keyword>
<evidence type="ECO:0000259" key="13">
    <source>
        <dbReference type="Pfam" id="PF02225"/>
    </source>
</evidence>
<comment type="similarity">
    <text evidence="1 8 9">Belongs to the peptidase S8 family.</text>
</comment>
<feature type="signal peptide" evidence="11">
    <location>
        <begin position="1"/>
        <end position="30"/>
    </location>
</feature>
<dbReference type="PROSITE" id="PS00138">
    <property type="entry name" value="SUBTILASE_SER"/>
    <property type="match status" value="1"/>
</dbReference>
<feature type="region of interest" description="Disordered" evidence="10">
    <location>
        <begin position="240"/>
        <end position="266"/>
    </location>
</feature>
<dbReference type="PROSITE" id="PS00137">
    <property type="entry name" value="SUBTILASE_HIS"/>
    <property type="match status" value="1"/>
</dbReference>
<protein>
    <submittedName>
        <fullName evidence="15">S8 family serine peptidase</fullName>
    </submittedName>
</protein>
<dbReference type="SUPFAM" id="SSF52743">
    <property type="entry name" value="Subtilisin-like"/>
    <property type="match status" value="1"/>
</dbReference>
<dbReference type="InterPro" id="IPR022398">
    <property type="entry name" value="Peptidase_S8_His-AS"/>
</dbReference>
<dbReference type="InterPro" id="IPR046450">
    <property type="entry name" value="PA_dom_sf"/>
</dbReference>
<dbReference type="Pfam" id="PF02225">
    <property type="entry name" value="PA"/>
    <property type="match status" value="1"/>
</dbReference>
<feature type="active site" description="Charge relay system" evidence="8">
    <location>
        <position position="277"/>
    </location>
</feature>
<keyword evidence="6 8" id="KW-0378">Hydrolase</keyword>
<dbReference type="EMBL" id="JAUJWV010000001">
    <property type="protein sequence ID" value="MDN7241730.1"/>
    <property type="molecule type" value="Genomic_DNA"/>
</dbReference>